<evidence type="ECO:0000313" key="4">
    <source>
        <dbReference type="Proteomes" id="UP000433876"/>
    </source>
</evidence>
<keyword evidence="2" id="KW-0732">Signal</keyword>
<organism evidence="3 4">
    <name type="scientific">Sordaria macrospora</name>
    <dbReference type="NCBI Taxonomy" id="5147"/>
    <lineage>
        <taxon>Eukaryota</taxon>
        <taxon>Fungi</taxon>
        <taxon>Dikarya</taxon>
        <taxon>Ascomycota</taxon>
        <taxon>Pezizomycotina</taxon>
        <taxon>Sordariomycetes</taxon>
        <taxon>Sordariomycetidae</taxon>
        <taxon>Sordariales</taxon>
        <taxon>Sordariaceae</taxon>
        <taxon>Sordaria</taxon>
    </lineage>
</organism>
<sequence length="130" mass="12501">MQFKTLFISTLAGLAAAHGTEDHSAHSTSVAVSAPISTAPILSTGTAPLPTGTGGVISSSAGGIYSNSTFITKPSAGTEEVTATVTSEAGGASSTGAVPSASGTTNGALDRKSEFGMVVIGLVVAAGFAI</sequence>
<protein>
    <submittedName>
        <fullName evidence="3">Uncharacterized protein</fullName>
    </submittedName>
</protein>
<feature type="chain" id="PRO_5035771395" evidence="2">
    <location>
        <begin position="18"/>
        <end position="130"/>
    </location>
</feature>
<feature type="region of interest" description="Disordered" evidence="1">
    <location>
        <begin position="86"/>
        <end position="105"/>
    </location>
</feature>
<dbReference type="Proteomes" id="UP000433876">
    <property type="component" value="Unassembled WGS sequence"/>
</dbReference>
<evidence type="ECO:0000313" key="3">
    <source>
        <dbReference type="EMBL" id="KAA8631212.1"/>
    </source>
</evidence>
<dbReference type="AlphaFoldDB" id="A0A8S8ZSG2"/>
<dbReference type="VEuPathDB" id="FungiDB:SMAC_04146"/>
<accession>A0A8S8ZSG2</accession>
<feature type="compositionally biased region" description="Polar residues" evidence="1">
    <location>
        <begin position="92"/>
        <end position="105"/>
    </location>
</feature>
<evidence type="ECO:0000256" key="2">
    <source>
        <dbReference type="SAM" id="SignalP"/>
    </source>
</evidence>
<comment type="caution">
    <text evidence="3">The sequence shown here is derived from an EMBL/GenBank/DDBJ whole genome shotgun (WGS) entry which is preliminary data.</text>
</comment>
<gene>
    <name evidence="3" type="ORF">SMACR_04146</name>
</gene>
<dbReference type="EMBL" id="NMPR01000083">
    <property type="protein sequence ID" value="KAA8631212.1"/>
    <property type="molecule type" value="Genomic_DNA"/>
</dbReference>
<feature type="signal peptide" evidence="2">
    <location>
        <begin position="1"/>
        <end position="17"/>
    </location>
</feature>
<name>A0A8S8ZSG2_SORMA</name>
<proteinExistence type="predicted"/>
<evidence type="ECO:0000256" key="1">
    <source>
        <dbReference type="SAM" id="MobiDB-lite"/>
    </source>
</evidence>
<reference evidence="3 4" key="1">
    <citation type="submission" date="2017-07" db="EMBL/GenBank/DDBJ databases">
        <title>Genome sequence of the Sordaria macrospora wild type strain R19027.</title>
        <authorList>
            <person name="Nowrousian M."/>
            <person name="Teichert I."/>
            <person name="Kueck U."/>
        </authorList>
    </citation>
    <scope>NUCLEOTIDE SEQUENCE [LARGE SCALE GENOMIC DNA]</scope>
    <source>
        <strain evidence="3 4">R19027</strain>
        <tissue evidence="3">Mycelium</tissue>
    </source>
</reference>